<dbReference type="Proteomes" id="UP000821845">
    <property type="component" value="Chromosome 4"/>
</dbReference>
<proteinExistence type="predicted"/>
<sequence length="138" mass="15060">MKRSCHGEWRPPSVSSGELLPHDSSGLDHENFLTRLIRYLVSDFKWDPLALGKEEATFGSFGTLHLLTGSLSGLNGIGLEKLKVTWKGSLTLNAKLTMPPMTSRYSGYLSVASIPGELAFDLSATTDEASTMTIELKE</sequence>
<dbReference type="EMBL" id="CM023484">
    <property type="protein sequence ID" value="KAH6932421.1"/>
    <property type="molecule type" value="Genomic_DNA"/>
</dbReference>
<name>A0ACB7SER1_HYAAI</name>
<comment type="caution">
    <text evidence="1">The sequence shown here is derived from an EMBL/GenBank/DDBJ whole genome shotgun (WGS) entry which is preliminary data.</text>
</comment>
<evidence type="ECO:0000313" key="1">
    <source>
        <dbReference type="EMBL" id="KAH6932421.1"/>
    </source>
</evidence>
<organism evidence="1 2">
    <name type="scientific">Hyalomma asiaticum</name>
    <name type="common">Tick</name>
    <dbReference type="NCBI Taxonomy" id="266040"/>
    <lineage>
        <taxon>Eukaryota</taxon>
        <taxon>Metazoa</taxon>
        <taxon>Ecdysozoa</taxon>
        <taxon>Arthropoda</taxon>
        <taxon>Chelicerata</taxon>
        <taxon>Arachnida</taxon>
        <taxon>Acari</taxon>
        <taxon>Parasitiformes</taxon>
        <taxon>Ixodida</taxon>
        <taxon>Ixodoidea</taxon>
        <taxon>Ixodidae</taxon>
        <taxon>Hyalomminae</taxon>
        <taxon>Hyalomma</taxon>
    </lineage>
</organism>
<protein>
    <submittedName>
        <fullName evidence="1">Uncharacterized protein</fullName>
    </submittedName>
</protein>
<reference evidence="1" key="1">
    <citation type="submission" date="2020-05" db="EMBL/GenBank/DDBJ databases">
        <title>Large-scale comparative analyses of tick genomes elucidate their genetic diversity and vector capacities.</title>
        <authorList>
            <person name="Jia N."/>
            <person name="Wang J."/>
            <person name="Shi W."/>
            <person name="Du L."/>
            <person name="Sun Y."/>
            <person name="Zhan W."/>
            <person name="Jiang J."/>
            <person name="Wang Q."/>
            <person name="Zhang B."/>
            <person name="Ji P."/>
            <person name="Sakyi L.B."/>
            <person name="Cui X."/>
            <person name="Yuan T."/>
            <person name="Jiang B."/>
            <person name="Yang W."/>
            <person name="Lam T.T.-Y."/>
            <person name="Chang Q."/>
            <person name="Ding S."/>
            <person name="Wang X."/>
            <person name="Zhu J."/>
            <person name="Ruan X."/>
            <person name="Zhao L."/>
            <person name="Wei J."/>
            <person name="Que T."/>
            <person name="Du C."/>
            <person name="Cheng J."/>
            <person name="Dai P."/>
            <person name="Han X."/>
            <person name="Huang E."/>
            <person name="Gao Y."/>
            <person name="Liu J."/>
            <person name="Shao H."/>
            <person name="Ye R."/>
            <person name="Li L."/>
            <person name="Wei W."/>
            <person name="Wang X."/>
            <person name="Wang C."/>
            <person name="Yang T."/>
            <person name="Huo Q."/>
            <person name="Li W."/>
            <person name="Guo W."/>
            <person name="Chen H."/>
            <person name="Zhou L."/>
            <person name="Ni X."/>
            <person name="Tian J."/>
            <person name="Zhou Y."/>
            <person name="Sheng Y."/>
            <person name="Liu T."/>
            <person name="Pan Y."/>
            <person name="Xia L."/>
            <person name="Li J."/>
            <person name="Zhao F."/>
            <person name="Cao W."/>
        </authorList>
    </citation>
    <scope>NUCLEOTIDE SEQUENCE</scope>
    <source>
        <strain evidence="1">Hyas-2018</strain>
    </source>
</reference>
<accession>A0ACB7SER1</accession>
<evidence type="ECO:0000313" key="2">
    <source>
        <dbReference type="Proteomes" id="UP000821845"/>
    </source>
</evidence>
<keyword evidence="2" id="KW-1185">Reference proteome</keyword>
<gene>
    <name evidence="1" type="ORF">HPB50_005645</name>
</gene>